<evidence type="ECO:0000256" key="1">
    <source>
        <dbReference type="SAM" id="MobiDB-lite"/>
    </source>
</evidence>
<dbReference type="SUPFAM" id="SSF48371">
    <property type="entry name" value="ARM repeat"/>
    <property type="match status" value="1"/>
</dbReference>
<dbReference type="Gene3D" id="3.30.40.10">
    <property type="entry name" value="Zinc/RING finger domain, C3HC4 (zinc finger)"/>
    <property type="match status" value="1"/>
</dbReference>
<organism evidence="2 3">
    <name type="scientific">Gregarina niphandrodes</name>
    <name type="common">Septate eugregarine</name>
    <dbReference type="NCBI Taxonomy" id="110365"/>
    <lineage>
        <taxon>Eukaryota</taxon>
        <taxon>Sar</taxon>
        <taxon>Alveolata</taxon>
        <taxon>Apicomplexa</taxon>
        <taxon>Conoidasida</taxon>
        <taxon>Gregarinasina</taxon>
        <taxon>Eugregarinorida</taxon>
        <taxon>Gregarinidae</taxon>
        <taxon>Gregarina</taxon>
    </lineage>
</organism>
<feature type="region of interest" description="Disordered" evidence="1">
    <location>
        <begin position="320"/>
        <end position="353"/>
    </location>
</feature>
<feature type="compositionally biased region" description="Basic and acidic residues" evidence="1">
    <location>
        <begin position="330"/>
        <end position="342"/>
    </location>
</feature>
<dbReference type="Proteomes" id="UP000019763">
    <property type="component" value="Unassembled WGS sequence"/>
</dbReference>
<dbReference type="InterPro" id="IPR016024">
    <property type="entry name" value="ARM-type_fold"/>
</dbReference>
<feature type="compositionally biased region" description="Basic and acidic residues" evidence="1">
    <location>
        <begin position="153"/>
        <end position="180"/>
    </location>
</feature>
<feature type="compositionally biased region" description="Basic and acidic residues" evidence="1">
    <location>
        <begin position="561"/>
        <end position="577"/>
    </location>
</feature>
<name>A0A023B057_GRENI</name>
<keyword evidence="3" id="KW-1185">Reference proteome</keyword>
<dbReference type="InterPro" id="IPR011011">
    <property type="entry name" value="Znf_FYVE_PHD"/>
</dbReference>
<feature type="region of interest" description="Disordered" evidence="1">
    <location>
        <begin position="495"/>
        <end position="577"/>
    </location>
</feature>
<reference evidence="2" key="1">
    <citation type="submission" date="2013-12" db="EMBL/GenBank/DDBJ databases">
        <authorList>
            <person name="Omoto C.K."/>
            <person name="Sibley D."/>
            <person name="Venepally P."/>
            <person name="Hadjithomas M."/>
            <person name="Karamycheva S."/>
            <person name="Brunk B."/>
            <person name="Roos D."/>
            <person name="Caler E."/>
            <person name="Lorenzi H."/>
        </authorList>
    </citation>
    <scope>NUCLEOTIDE SEQUENCE</scope>
</reference>
<dbReference type="InterPro" id="IPR013083">
    <property type="entry name" value="Znf_RING/FYVE/PHD"/>
</dbReference>
<dbReference type="GeneID" id="22915192"/>
<evidence type="ECO:0000313" key="2">
    <source>
        <dbReference type="EMBL" id="EZG44354.1"/>
    </source>
</evidence>
<feature type="region of interest" description="Disordered" evidence="1">
    <location>
        <begin position="145"/>
        <end position="180"/>
    </location>
</feature>
<dbReference type="SUPFAM" id="SSF57903">
    <property type="entry name" value="FYVE/PHD zinc finger"/>
    <property type="match status" value="1"/>
</dbReference>
<feature type="compositionally biased region" description="Basic and acidic residues" evidence="1">
    <location>
        <begin position="512"/>
        <end position="527"/>
    </location>
</feature>
<accession>A0A023B057</accession>
<dbReference type="EMBL" id="AFNH02001103">
    <property type="protein sequence ID" value="EZG44354.1"/>
    <property type="molecule type" value="Genomic_DNA"/>
</dbReference>
<feature type="region of interest" description="Disordered" evidence="1">
    <location>
        <begin position="1448"/>
        <end position="1489"/>
    </location>
</feature>
<evidence type="ECO:0000313" key="3">
    <source>
        <dbReference type="Proteomes" id="UP000019763"/>
    </source>
</evidence>
<feature type="compositionally biased region" description="Low complexity" evidence="1">
    <location>
        <begin position="543"/>
        <end position="560"/>
    </location>
</feature>
<dbReference type="VEuPathDB" id="CryptoDB:GNI_148380"/>
<proteinExistence type="predicted"/>
<gene>
    <name evidence="2" type="ORF">GNI_148380</name>
</gene>
<dbReference type="RefSeq" id="XP_011132701.1">
    <property type="nucleotide sequence ID" value="XM_011134399.1"/>
</dbReference>
<feature type="compositionally biased region" description="Basic and acidic residues" evidence="1">
    <location>
        <begin position="1448"/>
        <end position="1479"/>
    </location>
</feature>
<protein>
    <recommendedName>
        <fullName evidence="4">PHD-type domain-containing protein</fullName>
    </recommendedName>
</protein>
<comment type="caution">
    <text evidence="2">The sequence shown here is derived from an EMBL/GenBank/DDBJ whole genome shotgun (WGS) entry which is preliminary data.</text>
</comment>
<evidence type="ECO:0008006" key="4">
    <source>
        <dbReference type="Google" id="ProtNLM"/>
    </source>
</evidence>
<sequence length="1653" mass="182243">MIDAFTGCLNHGLTTRESCIVFNTLFQPLVELTSSVSHINDLLSKVTAINSTAALDTIFYHINLILDRNVLPQVVITYLHTCSIINNNNNAAGSTTAIEDTSLVDNALGDNASLKNHALGNHAPVSQREGPQDLPVVLVGLSSADDTTECDDNDHGRSRPNRLDPRGHTPDRNPARERQGLRVAPQCVPQYYSKLVDWPMGIGADDWYQIASAHTFDRWLEKATEFVCLLVSYIVHLSISYESQKKLLTRICQNFESFSLQNPFGAIIIAKFGSAFIQGSGDSSSTLSRLSIEMLPVAYQCINEILVVIAPPSVENRFKNLSKDSGSSKAPDHRTGSDRVDHGTGNATGSTANAFNPTGSRAAACELCGDPGAQIACSAHDCTAVAHLACAGGATGSTNDWLCYLCEEQQVAVEIARPLVDRWRSCFLSSVKLGSLARRRPDDNDSQEILALQDIKPPPLWSQFLILYYRCLQMRNVQQQTLLRCLVAQILKEARESKNAGSRPPESSGARSEGDGSRSEESGDQRRAGGSLPDGSHSGGSHTGRSQSRVSRISGRSGSRPRSDRRPSPEEGVTEGRLRIKPELKVEVVPPRSQVAPRVSYETALKELFYLTLAYLSTDRGAMLARSHRVSKASDAACSRLVVRFLDSAFICYELKELSKAIILCICEGTETRRKSWLSALASIPVDIATLIPQLRTLYARMLNAPSKSIDVKKSILIRLYDVIQKAATTGRGTTVEAMTGGGTTSGVTASVGTVAAWQGEGGSNVMMTTTLLGRYVTERGKSLGRVSQEDLHAFSLWLVHLLTCTKQVEMDCRRWVSYRAEVCRLLCYVCSLITIPDIVGQLNRLMLQLMNLDLVTSASSKLLLEFWQQHLLQPSRLDRNWWVLITFCLYADHHNICVLDVNGSPLTILSRLTQGQDDRLPALVRDLLSCMYNADNDDNLQTGILKTVCLICSPRTYANVRSSVPWILNLLSQTPTTQVKAAKVTAALQLLLSIPKNNWIMAINEFKQFQLALLNLARIRGPTGQSAINLLMEVTEDAAPAVAALLNADLDKIAKQTVEIQRLPHACAKIQAVITKLSIEQLDACSTTQAVLGVQSGADLVEKIFESLVGLFQLLATTSSDLGDPAQNEIDRHSANRSIDKHVSIDSEHSLTPRKTSPQKEWGRAALLETLGKIVGRYSDLANDQRWVDTVWECLAEKSSAYLVTQCVQVLTRLLQNGSRGRLLSSVAKNSRSLGGKKLLLSALPIITDIVCERRRNNASGTDKDRLSEACMEYLREVYEQGLVPTSNLLEAVFACIVNDSILVRNRTCLMAKSLITQGTDTLGSLKRKMWSFVLTTMTILFRRLMVDGSVVRIDQIPFDDNLHTLHELYLETIAEKATLRAAFLGPMIQSVAKITSSINELLATLNKYFPVVRTPVFIEDEWSLCVTDTEDTEQPHAGDQLRAVEHHQTGEHHQTEEKPHTEEQPQTEEHVSLRDRGASLPEEETIRLDGGRVSMSIELPRLHTPTNQADAVAKSLVVRSGVYLAYLAQFLLHWRFSSGQQPDASYVQQELDNVIQSLSLNSEDSSTMVVIRVLAIVVLSLANQRLKRGHEDPAGGFKLRPAVELIFGPEIRLDHIANDVEKHRSLLTRKLSIWRHATFGDALAANDSESH</sequence>